<organism evidence="1 2">
    <name type="scientific">Albugo candida</name>
    <dbReference type="NCBI Taxonomy" id="65357"/>
    <lineage>
        <taxon>Eukaryota</taxon>
        <taxon>Sar</taxon>
        <taxon>Stramenopiles</taxon>
        <taxon>Oomycota</taxon>
        <taxon>Peronosporomycetes</taxon>
        <taxon>Albuginales</taxon>
        <taxon>Albuginaceae</taxon>
        <taxon>Albugo</taxon>
    </lineage>
</organism>
<protein>
    <submittedName>
        <fullName evidence="1">Uncharacterized protein</fullName>
    </submittedName>
</protein>
<dbReference type="EMBL" id="CAIX01000237">
    <property type="protein sequence ID" value="CCI10421.1"/>
    <property type="molecule type" value="Genomic_DNA"/>
</dbReference>
<name>A0A024FTP7_9STRA</name>
<dbReference type="InParanoid" id="A0A024FTP7"/>
<dbReference type="AlphaFoldDB" id="A0A024FTP7"/>
<comment type="caution">
    <text evidence="1">The sequence shown here is derived from an EMBL/GenBank/DDBJ whole genome shotgun (WGS) entry which is preliminary data.</text>
</comment>
<reference evidence="1 2" key="1">
    <citation type="submission" date="2012-05" db="EMBL/GenBank/DDBJ databases">
        <title>Recombination and specialization in a pathogen metapopulation.</title>
        <authorList>
            <person name="Gardiner A."/>
            <person name="Kemen E."/>
            <person name="Schultz-Larsen T."/>
            <person name="MacLean D."/>
            <person name="Van Oosterhout C."/>
            <person name="Jones J.D.G."/>
        </authorList>
    </citation>
    <scope>NUCLEOTIDE SEQUENCE [LARGE SCALE GENOMIC DNA]</scope>
    <source>
        <strain evidence="1 2">Ac Nc2</strain>
    </source>
</reference>
<evidence type="ECO:0000313" key="1">
    <source>
        <dbReference type="EMBL" id="CCI10421.1"/>
    </source>
</evidence>
<sequence length="103" mass="11617">MELQAGPRTVILIRSIQIQLFHIPYLQQYPDKSYGNYTSGQGSHLHTCFLVKEPGTLMQFCNAISSHKICLCRRSQIPFNVVCMHRPHLKNTGSLEANGIMSA</sequence>
<accession>A0A024FTP7</accession>
<dbReference type="Proteomes" id="UP000053237">
    <property type="component" value="Unassembled WGS sequence"/>
</dbReference>
<keyword evidence="2" id="KW-1185">Reference proteome</keyword>
<gene>
    <name evidence="1" type="ORF">BN9_097750</name>
</gene>
<proteinExistence type="predicted"/>
<evidence type="ECO:0000313" key="2">
    <source>
        <dbReference type="Proteomes" id="UP000053237"/>
    </source>
</evidence>